<evidence type="ECO:0000313" key="6">
    <source>
        <dbReference type="EMBL" id="MBB6173453.1"/>
    </source>
</evidence>
<evidence type="ECO:0000256" key="2">
    <source>
        <dbReference type="ARBA" id="ARBA00022801"/>
    </source>
</evidence>
<dbReference type="EMBL" id="JACHDS010000001">
    <property type="protein sequence ID" value="MBB6173453.1"/>
    <property type="molecule type" value="Genomic_DNA"/>
</dbReference>
<comment type="caution">
    <text evidence="6">The sequence shown here is derived from an EMBL/GenBank/DDBJ whole genome shotgun (WGS) entry which is preliminary data.</text>
</comment>
<evidence type="ECO:0000256" key="3">
    <source>
        <dbReference type="SAM" id="MobiDB-lite"/>
    </source>
</evidence>
<dbReference type="Gene3D" id="1.10.530.10">
    <property type="match status" value="1"/>
</dbReference>
<feature type="region of interest" description="Disordered" evidence="3">
    <location>
        <begin position="77"/>
        <end position="125"/>
    </location>
</feature>
<dbReference type="SUPFAM" id="SSF53955">
    <property type="entry name" value="Lysozyme-like"/>
    <property type="match status" value="1"/>
</dbReference>
<accession>A0A7W9YJS1</accession>
<dbReference type="CDD" id="cd13925">
    <property type="entry name" value="RPF"/>
    <property type="match status" value="1"/>
</dbReference>
<sequence length="209" mass="21273">MINRISGRVAVAAGAAAAVAGTAFLVAAYTVPAVDAGQAATAVQAPPDAPDDFFAAADPVGDTDLRQRRERAQERIEAAGGLALTTGTGTVEQAREEPREPESADDGDAGGGAADSAGPVDPNLGGDVDGLNWAALARCESGGDPAAVNPAGYYGLYQFTMPTWRSVGGSGSPAEAGADEQTMRAKLLYNRANGDWQSQWPSCGHHLFG</sequence>
<feature type="chain" id="PRO_5030909521" description="Resuscitation-promoting factor core lysozyme-like domain-containing protein" evidence="4">
    <location>
        <begin position="29"/>
        <end position="209"/>
    </location>
</feature>
<reference evidence="6 7" key="1">
    <citation type="submission" date="2020-08" db="EMBL/GenBank/DDBJ databases">
        <title>Sequencing the genomes of 1000 actinobacteria strains.</title>
        <authorList>
            <person name="Klenk H.-P."/>
        </authorList>
    </citation>
    <scope>NUCLEOTIDE SEQUENCE [LARGE SCALE GENOMIC DNA]</scope>
    <source>
        <strain evidence="6 7">DSM 46659</strain>
    </source>
</reference>
<dbReference type="InterPro" id="IPR010618">
    <property type="entry name" value="RPF"/>
</dbReference>
<protein>
    <recommendedName>
        <fullName evidence="5">Resuscitation-promoting factor core lysozyme-like domain-containing protein</fullName>
    </recommendedName>
</protein>
<evidence type="ECO:0000256" key="4">
    <source>
        <dbReference type="SAM" id="SignalP"/>
    </source>
</evidence>
<proteinExistence type="inferred from homology"/>
<gene>
    <name evidence="6" type="ORF">HNR23_003513</name>
</gene>
<dbReference type="GO" id="GO:0016787">
    <property type="term" value="F:hydrolase activity"/>
    <property type="evidence" value="ECO:0007669"/>
    <property type="project" value="UniProtKB-KW"/>
</dbReference>
<organism evidence="6 7">
    <name type="scientific">Nocardiopsis mwathae</name>
    <dbReference type="NCBI Taxonomy" id="1472723"/>
    <lineage>
        <taxon>Bacteria</taxon>
        <taxon>Bacillati</taxon>
        <taxon>Actinomycetota</taxon>
        <taxon>Actinomycetes</taxon>
        <taxon>Streptosporangiales</taxon>
        <taxon>Nocardiopsidaceae</taxon>
        <taxon>Nocardiopsis</taxon>
    </lineage>
</organism>
<evidence type="ECO:0000256" key="1">
    <source>
        <dbReference type="ARBA" id="ARBA00010830"/>
    </source>
</evidence>
<name>A0A7W9YJS1_9ACTN</name>
<evidence type="ECO:0000313" key="7">
    <source>
        <dbReference type="Proteomes" id="UP000546642"/>
    </source>
</evidence>
<keyword evidence="4" id="KW-0732">Signal</keyword>
<feature type="compositionally biased region" description="Low complexity" evidence="3">
    <location>
        <begin position="78"/>
        <end position="90"/>
    </location>
</feature>
<dbReference type="AlphaFoldDB" id="A0A7W9YJS1"/>
<feature type="signal peptide" evidence="4">
    <location>
        <begin position="1"/>
        <end position="28"/>
    </location>
</feature>
<dbReference type="Pfam" id="PF06737">
    <property type="entry name" value="Transglycosylas"/>
    <property type="match status" value="1"/>
</dbReference>
<dbReference type="Proteomes" id="UP000546642">
    <property type="component" value="Unassembled WGS sequence"/>
</dbReference>
<feature type="compositionally biased region" description="Basic and acidic residues" evidence="3">
    <location>
        <begin position="93"/>
        <end position="102"/>
    </location>
</feature>
<comment type="similarity">
    <text evidence="1">Belongs to the transglycosylase family. Rpf subfamily.</text>
</comment>
<keyword evidence="2" id="KW-0378">Hydrolase</keyword>
<dbReference type="InterPro" id="IPR023346">
    <property type="entry name" value="Lysozyme-like_dom_sf"/>
</dbReference>
<keyword evidence="7" id="KW-1185">Reference proteome</keyword>
<feature type="domain" description="Resuscitation-promoting factor core lysozyme-like" evidence="5">
    <location>
        <begin position="131"/>
        <end position="203"/>
    </location>
</feature>
<dbReference type="RefSeq" id="WP_343070603.1">
    <property type="nucleotide sequence ID" value="NZ_JACHDS010000001.1"/>
</dbReference>
<evidence type="ECO:0000259" key="5">
    <source>
        <dbReference type="Pfam" id="PF06737"/>
    </source>
</evidence>